<proteinExistence type="inferred from homology"/>
<feature type="region of interest" description="Disordered" evidence="21">
    <location>
        <begin position="416"/>
        <end position="484"/>
    </location>
</feature>
<feature type="compositionally biased region" description="Basic and acidic residues" evidence="21">
    <location>
        <begin position="468"/>
        <end position="484"/>
    </location>
</feature>
<dbReference type="SUPFAM" id="SSF57667">
    <property type="entry name" value="beta-beta-alpha zinc fingers"/>
    <property type="match status" value="1"/>
</dbReference>
<dbReference type="Gene3D" id="3.30.160.60">
    <property type="entry name" value="Classic Zinc Finger"/>
    <property type="match status" value="1"/>
</dbReference>
<dbReference type="InterPro" id="IPR022755">
    <property type="entry name" value="Znf_C2H2_jaz"/>
</dbReference>
<dbReference type="Proteomes" id="UP000515145">
    <property type="component" value="Chromosome 2"/>
</dbReference>
<keyword evidence="12" id="KW-0863">Zinc-finger</keyword>
<organism evidence="23 24">
    <name type="scientific">Parambassis ranga</name>
    <name type="common">Indian glassy fish</name>
    <dbReference type="NCBI Taxonomy" id="210632"/>
    <lineage>
        <taxon>Eukaryota</taxon>
        <taxon>Metazoa</taxon>
        <taxon>Chordata</taxon>
        <taxon>Craniata</taxon>
        <taxon>Vertebrata</taxon>
        <taxon>Euteleostomi</taxon>
        <taxon>Actinopterygii</taxon>
        <taxon>Neopterygii</taxon>
        <taxon>Teleostei</taxon>
        <taxon>Neoteleostei</taxon>
        <taxon>Acanthomorphata</taxon>
        <taxon>Ovalentaria</taxon>
        <taxon>Ambassidae</taxon>
        <taxon>Parambassis</taxon>
    </lineage>
</organism>
<comment type="function">
    <text evidence="18">Catalyzes the transfer of a dimethylallyl group onto the adenine at position 37 of both cytosolic and mitochondrial tRNAs, leading to the formation of N6-(dimethylallyl)adenosine (i6A37). Mediates modification of a limited subset of tRNAs: tRNA(Ser)(AGA), tRNA(Ser)(CGA), tRNA(Ser)(UGA), as well as partial modification of the selenocysteine tRNA(Ser)(UCA). TRIT1 is therefore required for selenoprotein expression.</text>
</comment>
<evidence type="ECO:0000256" key="6">
    <source>
        <dbReference type="ARBA" id="ARBA00022490"/>
    </source>
</evidence>
<reference evidence="24" key="1">
    <citation type="submission" date="2025-08" db="UniProtKB">
        <authorList>
            <consortium name="RefSeq"/>
        </authorList>
    </citation>
    <scope>IDENTIFICATION</scope>
</reference>
<dbReference type="GO" id="GO:0052381">
    <property type="term" value="F:tRNA dimethylallyltransferase activity"/>
    <property type="evidence" value="ECO:0007669"/>
    <property type="project" value="UniProtKB-UniRule"/>
</dbReference>
<dbReference type="GO" id="GO:0005524">
    <property type="term" value="F:ATP binding"/>
    <property type="evidence" value="ECO:0007669"/>
    <property type="project" value="UniProtKB-UniRule"/>
</dbReference>
<feature type="compositionally biased region" description="Basic residues" evidence="21">
    <location>
        <begin position="416"/>
        <end position="427"/>
    </location>
</feature>
<dbReference type="PIRSF" id="PIRSF039110">
    <property type="entry name" value="IPP_transferase"/>
    <property type="match status" value="1"/>
</dbReference>
<keyword evidence="10" id="KW-0479">Metal-binding</keyword>
<dbReference type="InParanoid" id="A0A6P7HXH6"/>
<dbReference type="PANTHER" id="PTHR11088">
    <property type="entry name" value="TRNA DIMETHYLALLYLTRANSFERASE"/>
    <property type="match status" value="1"/>
</dbReference>
<dbReference type="CTD" id="54802"/>
<keyword evidence="14 19" id="KW-0067">ATP-binding</keyword>
<dbReference type="InterPro" id="IPR036236">
    <property type="entry name" value="Znf_C2H2_sf"/>
</dbReference>
<comment type="similarity">
    <text evidence="3 19 20">Belongs to the IPP transferase family.</text>
</comment>
<evidence type="ECO:0000256" key="18">
    <source>
        <dbReference type="ARBA" id="ARBA00057810"/>
    </source>
</evidence>
<comment type="catalytic activity">
    <reaction evidence="17 19">
        <text>adenosine(37) in tRNA + dimethylallyl diphosphate = N(6)-dimethylallyladenosine(37) in tRNA + diphosphate</text>
        <dbReference type="Rhea" id="RHEA:26482"/>
        <dbReference type="Rhea" id="RHEA-COMP:10162"/>
        <dbReference type="Rhea" id="RHEA-COMP:10375"/>
        <dbReference type="ChEBI" id="CHEBI:33019"/>
        <dbReference type="ChEBI" id="CHEBI:57623"/>
        <dbReference type="ChEBI" id="CHEBI:74411"/>
        <dbReference type="ChEBI" id="CHEBI:74415"/>
        <dbReference type="EC" id="2.5.1.75"/>
    </reaction>
</comment>
<dbReference type="InterPro" id="IPR018022">
    <property type="entry name" value="IPT"/>
</dbReference>
<feature type="compositionally biased region" description="Basic and acidic residues" evidence="21">
    <location>
        <begin position="196"/>
        <end position="207"/>
    </location>
</feature>
<dbReference type="FunCoup" id="A0A6P7HXH6">
    <property type="interactions" value="1521"/>
</dbReference>
<gene>
    <name evidence="24" type="primary">trit1</name>
</gene>
<comment type="subcellular location">
    <subcellularLocation>
        <location evidence="2">Cytoplasm</location>
    </subcellularLocation>
    <subcellularLocation>
        <location evidence="1">Mitochondrion</location>
    </subcellularLocation>
</comment>
<sequence length="484" mass="54547">MAASTLNVQRALQRAMVPSLVVILGATGTGKSKLAIEIGKRLQGEIISADSMQVYHGLDIITNKVTAEELAQCRHHMISFVDPLVSTYTVVDFRNKALALIDDMHSRNKLPIIVGGTNYYIESLLWKVLMDTGQENKESTDGGGGALDRKIELERLEGAELHKRLAKVDPDMAALLHPNDKRKIARSLQIHEETGIPHSHWLEEQKGQEGSNGLGGPLRYPEPCIFWLHADMESLDKRLYSRVDEMLAAGLIEELRDFHARYNQQKLQDDSQDYQHGIFQSIGFKEFHDYLTVPESSTQQEKDALLEKGIEALKIATRRYARKQNKWVRNRFLKRPGDNIPAVYGLDVTDVSRWEETVLNPALQILDSLRKEEEPAIAPIRLQEEVRTNKRSHHTCDLCDKVIIGDLEWTAHLKSKKHHHHVRKKRKPDPGCERPQSTRPAPVSAAEAPSEGSCATVAPGCSETSQDSSRDTRTTHKEVQLVTI</sequence>
<evidence type="ECO:0000313" key="24">
    <source>
        <dbReference type="RefSeq" id="XP_028255232.1"/>
    </source>
</evidence>
<evidence type="ECO:0000256" key="2">
    <source>
        <dbReference type="ARBA" id="ARBA00004496"/>
    </source>
</evidence>
<evidence type="ECO:0000256" key="1">
    <source>
        <dbReference type="ARBA" id="ARBA00004173"/>
    </source>
</evidence>
<keyword evidence="15" id="KW-0809">Transit peptide</keyword>
<dbReference type="AlphaFoldDB" id="A0A6P7HXH6"/>
<evidence type="ECO:0000256" key="9">
    <source>
        <dbReference type="ARBA" id="ARBA00022694"/>
    </source>
</evidence>
<dbReference type="InterPro" id="IPR030666">
    <property type="entry name" value="IPP_transferase_euk"/>
</dbReference>
<dbReference type="EC" id="2.5.1.75" evidence="4 19"/>
<keyword evidence="23" id="KW-1185">Reference proteome</keyword>
<evidence type="ECO:0000256" key="13">
    <source>
        <dbReference type="ARBA" id="ARBA00022833"/>
    </source>
</evidence>
<keyword evidence="8 19" id="KW-0808">Transferase</keyword>
<dbReference type="GO" id="GO:0006400">
    <property type="term" value="P:tRNA modification"/>
    <property type="evidence" value="ECO:0007669"/>
    <property type="project" value="TreeGrafter"/>
</dbReference>
<evidence type="ECO:0000256" key="21">
    <source>
        <dbReference type="SAM" id="MobiDB-lite"/>
    </source>
</evidence>
<keyword evidence="16" id="KW-0496">Mitochondrion</keyword>
<evidence type="ECO:0000256" key="8">
    <source>
        <dbReference type="ARBA" id="ARBA00022679"/>
    </source>
</evidence>
<evidence type="ECO:0000256" key="11">
    <source>
        <dbReference type="ARBA" id="ARBA00022741"/>
    </source>
</evidence>
<feature type="compositionally biased region" description="Low complexity" evidence="21">
    <location>
        <begin position="440"/>
        <end position="451"/>
    </location>
</feature>
<evidence type="ECO:0000313" key="23">
    <source>
        <dbReference type="Proteomes" id="UP000515145"/>
    </source>
</evidence>
<feature type="domain" description="Zinc finger double-stranded RNA binding" evidence="22">
    <location>
        <begin position="394"/>
        <end position="418"/>
    </location>
</feature>
<evidence type="ECO:0000259" key="22">
    <source>
        <dbReference type="Pfam" id="PF12171"/>
    </source>
</evidence>
<evidence type="ECO:0000256" key="12">
    <source>
        <dbReference type="ARBA" id="ARBA00022771"/>
    </source>
</evidence>
<dbReference type="InterPro" id="IPR039657">
    <property type="entry name" value="Dimethylallyltransferase"/>
</dbReference>
<dbReference type="Pfam" id="PF12171">
    <property type="entry name" value="zf-C2H2_jaz"/>
    <property type="match status" value="1"/>
</dbReference>
<keyword evidence="9 19" id="KW-0819">tRNA processing</keyword>
<dbReference type="GO" id="GO:0005739">
    <property type="term" value="C:mitochondrion"/>
    <property type="evidence" value="ECO:0007669"/>
    <property type="project" value="UniProtKB-SubCell"/>
</dbReference>
<evidence type="ECO:0000256" key="17">
    <source>
        <dbReference type="ARBA" id="ARBA00049563"/>
    </source>
</evidence>
<evidence type="ECO:0000256" key="20">
    <source>
        <dbReference type="RuleBase" id="RU003785"/>
    </source>
</evidence>
<keyword evidence="6 19" id="KW-0963">Cytoplasm</keyword>
<dbReference type="FunFam" id="1.10.20.140:FF:000002">
    <property type="entry name" value="tRNA dimethylallyltransferase, mitochondrial"/>
    <property type="match status" value="1"/>
</dbReference>
<evidence type="ECO:0000256" key="14">
    <source>
        <dbReference type="ARBA" id="ARBA00022840"/>
    </source>
</evidence>
<dbReference type="Pfam" id="PF01715">
    <property type="entry name" value="IPPT"/>
    <property type="match status" value="1"/>
</dbReference>
<dbReference type="Gene3D" id="1.10.20.140">
    <property type="match status" value="1"/>
</dbReference>
<dbReference type="RefSeq" id="XP_028255232.1">
    <property type="nucleotide sequence ID" value="XM_028399431.1"/>
</dbReference>
<evidence type="ECO:0000256" key="16">
    <source>
        <dbReference type="ARBA" id="ARBA00023128"/>
    </source>
</evidence>
<dbReference type="InterPro" id="IPR027417">
    <property type="entry name" value="P-loop_NTPase"/>
</dbReference>
<evidence type="ECO:0000256" key="19">
    <source>
        <dbReference type="PIRNR" id="PIRNR039110"/>
    </source>
</evidence>
<feature type="region of interest" description="Disordered" evidence="21">
    <location>
        <begin position="196"/>
        <end position="215"/>
    </location>
</feature>
<dbReference type="GeneID" id="114431799"/>
<evidence type="ECO:0000256" key="7">
    <source>
        <dbReference type="ARBA" id="ARBA00022553"/>
    </source>
</evidence>
<dbReference type="Gene3D" id="3.40.50.300">
    <property type="entry name" value="P-loop containing nucleotide triphosphate hydrolases"/>
    <property type="match status" value="1"/>
</dbReference>
<name>A0A6P7HXH6_9TELE</name>
<dbReference type="HAMAP" id="MF_00185">
    <property type="entry name" value="IPP_trans"/>
    <property type="match status" value="1"/>
</dbReference>
<evidence type="ECO:0000256" key="5">
    <source>
        <dbReference type="ARBA" id="ARBA00017477"/>
    </source>
</evidence>
<dbReference type="GO" id="GO:0008270">
    <property type="term" value="F:zinc ion binding"/>
    <property type="evidence" value="ECO:0007669"/>
    <property type="project" value="UniProtKB-KW"/>
</dbReference>
<evidence type="ECO:0000256" key="3">
    <source>
        <dbReference type="ARBA" id="ARBA00005842"/>
    </source>
</evidence>
<dbReference type="SUPFAM" id="SSF52540">
    <property type="entry name" value="P-loop containing nucleoside triphosphate hydrolases"/>
    <property type="match status" value="1"/>
</dbReference>
<dbReference type="OrthoDB" id="775260at2759"/>
<evidence type="ECO:0000256" key="10">
    <source>
        <dbReference type="ARBA" id="ARBA00022723"/>
    </source>
</evidence>
<protein>
    <recommendedName>
        <fullName evidence="5 19">tRNA dimethylallyltransferase</fullName>
        <ecNumber evidence="4 19">2.5.1.75</ecNumber>
    </recommendedName>
</protein>
<accession>A0A6P7HXH6</accession>
<keyword evidence="11 19" id="KW-0547">Nucleotide-binding</keyword>
<keyword evidence="13" id="KW-0862">Zinc</keyword>
<dbReference type="NCBIfam" id="TIGR00174">
    <property type="entry name" value="miaA"/>
    <property type="match status" value="1"/>
</dbReference>
<evidence type="ECO:0000256" key="4">
    <source>
        <dbReference type="ARBA" id="ARBA00012665"/>
    </source>
</evidence>
<evidence type="ECO:0000256" key="15">
    <source>
        <dbReference type="ARBA" id="ARBA00022946"/>
    </source>
</evidence>
<keyword evidence="7" id="KW-0597">Phosphoprotein</keyword>
<dbReference type="PANTHER" id="PTHR11088:SF89">
    <property type="entry name" value="TRNA DIMETHYLALLYLTRANSFERASE"/>
    <property type="match status" value="1"/>
</dbReference>